<keyword evidence="6 11" id="KW-1133">Transmembrane helix</keyword>
<keyword evidence="13" id="KW-1185">Reference proteome</keyword>
<comment type="subcellular location">
    <subcellularLocation>
        <location evidence="1">Membrane</location>
        <topology evidence="1">Multi-pass membrane protein</topology>
    </subcellularLocation>
</comment>
<dbReference type="EnsemblMetazoa" id="ACUA014484-RA">
    <property type="protein sequence ID" value="ACUA014484-PA"/>
    <property type="gene ID" value="ACUA014484"/>
</dbReference>
<dbReference type="FunFam" id="1.50.40.10:FF:000199">
    <property type="entry name" value="Predicted protein"/>
    <property type="match status" value="1"/>
</dbReference>
<feature type="repeat" description="Solcar" evidence="8">
    <location>
        <begin position="270"/>
        <end position="358"/>
    </location>
</feature>
<dbReference type="InterPro" id="IPR023395">
    <property type="entry name" value="MCP_dom_sf"/>
</dbReference>
<dbReference type="GO" id="GO:0016020">
    <property type="term" value="C:membrane"/>
    <property type="evidence" value="ECO:0007669"/>
    <property type="project" value="UniProtKB-SubCell"/>
</dbReference>
<dbReference type="EMBL" id="AXCM01003571">
    <property type="status" value="NOT_ANNOTATED_CDS"/>
    <property type="molecule type" value="Genomic_DNA"/>
</dbReference>
<dbReference type="SUPFAM" id="SSF103506">
    <property type="entry name" value="Mitochondrial carrier"/>
    <property type="match status" value="1"/>
</dbReference>
<evidence type="ECO:0000256" key="10">
    <source>
        <dbReference type="SAM" id="MobiDB-lite"/>
    </source>
</evidence>
<feature type="region of interest" description="Disordered" evidence="10">
    <location>
        <begin position="94"/>
        <end position="126"/>
    </location>
</feature>
<reference evidence="13" key="1">
    <citation type="submission" date="2013-09" db="EMBL/GenBank/DDBJ databases">
        <title>The Genome Sequence of Anopheles culicifacies species A.</title>
        <authorList>
            <consortium name="The Broad Institute Genomics Platform"/>
            <person name="Neafsey D.E."/>
            <person name="Besansky N."/>
            <person name="Howell P."/>
            <person name="Walton C."/>
            <person name="Young S.K."/>
            <person name="Zeng Q."/>
            <person name="Gargeya S."/>
            <person name="Fitzgerald M."/>
            <person name="Haas B."/>
            <person name="Abouelleil A."/>
            <person name="Allen A.W."/>
            <person name="Alvarado L."/>
            <person name="Arachchi H.M."/>
            <person name="Berlin A.M."/>
            <person name="Chapman S.B."/>
            <person name="Gainer-Dewar J."/>
            <person name="Goldberg J."/>
            <person name="Griggs A."/>
            <person name="Gujja S."/>
            <person name="Hansen M."/>
            <person name="Howarth C."/>
            <person name="Imamovic A."/>
            <person name="Ireland A."/>
            <person name="Larimer J."/>
            <person name="McCowan C."/>
            <person name="Murphy C."/>
            <person name="Pearson M."/>
            <person name="Poon T.W."/>
            <person name="Priest M."/>
            <person name="Roberts A."/>
            <person name="Saif S."/>
            <person name="Shea T."/>
            <person name="Sisk P."/>
            <person name="Sykes S."/>
            <person name="Wortman J."/>
            <person name="Nusbaum C."/>
            <person name="Birren B."/>
        </authorList>
    </citation>
    <scope>NUCLEOTIDE SEQUENCE [LARGE SCALE GENOMIC DNA]</scope>
    <source>
        <strain evidence="13">A-37</strain>
    </source>
</reference>
<feature type="repeat" description="Solcar" evidence="8">
    <location>
        <begin position="175"/>
        <end position="261"/>
    </location>
</feature>
<evidence type="ECO:0000256" key="4">
    <source>
        <dbReference type="ARBA" id="ARBA00022692"/>
    </source>
</evidence>
<evidence type="ECO:0000256" key="11">
    <source>
        <dbReference type="SAM" id="Phobius"/>
    </source>
</evidence>
<evidence type="ECO:0000313" key="12">
    <source>
        <dbReference type="EnsemblMetazoa" id="ACUA014484-PA"/>
    </source>
</evidence>
<sequence>MAELSNFQRSSPLRTPIRAGKLVKKQHKQKHLTTDIPPLARHLLRSLNNDRRSSPNPLVARITVGQTVRRDSCPLEQSCLDQFDDSFALEMDGVQPLTPRKSPHLLRRGSFSRLSKTNRQPASKSERGFVASGGFRGVYKGLAPTAAGSAPTSALFFCTYESMKSHLRQYATQDQLPYVHIMSAAVAEVVACVIRVPIEIVKQRRQALLHRGNASSLEILYGALKKEGIRKGLYRGFGTTVMRDVPFSLIQFPLWEYFKLHWTDVTGTALTPLSVAICGAISGGIAAGLTTPLDVAKTRIMLAEQVESHRMGGMGRILRGIYKERGIRGVFAGFVPRVTWITLGGAIFFGMYDLTLRFLNADDDR</sequence>
<keyword evidence="5" id="KW-0677">Repeat</keyword>
<feature type="transmembrane region" description="Helical" evidence="11">
    <location>
        <begin position="329"/>
        <end position="352"/>
    </location>
</feature>
<keyword evidence="4 8" id="KW-0812">Transmembrane</keyword>
<feature type="compositionally biased region" description="Polar residues" evidence="10">
    <location>
        <begin position="1"/>
        <end position="13"/>
    </location>
</feature>
<proteinExistence type="inferred from homology"/>
<dbReference type="Pfam" id="PF00153">
    <property type="entry name" value="Mito_carr"/>
    <property type="match status" value="3"/>
</dbReference>
<dbReference type="VEuPathDB" id="VectorBase:ACUA014484"/>
<feature type="compositionally biased region" description="Polar residues" evidence="10">
    <location>
        <begin position="112"/>
        <end position="123"/>
    </location>
</feature>
<evidence type="ECO:0000256" key="9">
    <source>
        <dbReference type="RuleBase" id="RU000488"/>
    </source>
</evidence>
<evidence type="ECO:0000313" key="13">
    <source>
        <dbReference type="Proteomes" id="UP000075883"/>
    </source>
</evidence>
<keyword evidence="3 9" id="KW-0813">Transport</keyword>
<dbReference type="PANTHER" id="PTHR45667">
    <property type="entry name" value="S-ADENOSYLMETHIONINE MITOCHONDRIAL CARRIER PROTEIN"/>
    <property type="match status" value="1"/>
</dbReference>
<keyword evidence="7 8" id="KW-0472">Membrane</keyword>
<feature type="region of interest" description="Disordered" evidence="10">
    <location>
        <begin position="1"/>
        <end position="31"/>
    </location>
</feature>
<name>A0A182MBW6_9DIPT</name>
<comment type="similarity">
    <text evidence="2 9">Belongs to the mitochondrial carrier (TC 2.A.29) family.</text>
</comment>
<protein>
    <recommendedName>
        <fullName evidence="14">Mitochondrial carrier protein</fullName>
    </recommendedName>
</protein>
<evidence type="ECO:0008006" key="14">
    <source>
        <dbReference type="Google" id="ProtNLM"/>
    </source>
</evidence>
<dbReference type="Proteomes" id="UP000075883">
    <property type="component" value="Unassembled WGS sequence"/>
</dbReference>
<evidence type="ECO:0000256" key="3">
    <source>
        <dbReference type="ARBA" id="ARBA00022448"/>
    </source>
</evidence>
<organism evidence="12 13">
    <name type="scientific">Anopheles culicifacies</name>
    <dbReference type="NCBI Taxonomy" id="139723"/>
    <lineage>
        <taxon>Eukaryota</taxon>
        <taxon>Metazoa</taxon>
        <taxon>Ecdysozoa</taxon>
        <taxon>Arthropoda</taxon>
        <taxon>Hexapoda</taxon>
        <taxon>Insecta</taxon>
        <taxon>Pterygota</taxon>
        <taxon>Neoptera</taxon>
        <taxon>Endopterygota</taxon>
        <taxon>Diptera</taxon>
        <taxon>Nematocera</taxon>
        <taxon>Culicoidea</taxon>
        <taxon>Culicidae</taxon>
        <taxon>Anophelinae</taxon>
        <taxon>Anopheles</taxon>
        <taxon>culicifacies species complex</taxon>
    </lineage>
</organism>
<dbReference type="PROSITE" id="PS50920">
    <property type="entry name" value="SOLCAR"/>
    <property type="match status" value="2"/>
</dbReference>
<evidence type="ECO:0000256" key="7">
    <source>
        <dbReference type="ARBA" id="ARBA00023136"/>
    </source>
</evidence>
<evidence type="ECO:0000256" key="8">
    <source>
        <dbReference type="PROSITE-ProRule" id="PRU00282"/>
    </source>
</evidence>
<accession>A0A182MBW6</accession>
<evidence type="ECO:0000256" key="5">
    <source>
        <dbReference type="ARBA" id="ARBA00022737"/>
    </source>
</evidence>
<evidence type="ECO:0000256" key="6">
    <source>
        <dbReference type="ARBA" id="ARBA00022989"/>
    </source>
</evidence>
<reference evidence="12" key="2">
    <citation type="submission" date="2020-05" db="UniProtKB">
        <authorList>
            <consortium name="EnsemblMetazoa"/>
        </authorList>
    </citation>
    <scope>IDENTIFICATION</scope>
    <source>
        <strain evidence="12">A-37</strain>
    </source>
</reference>
<evidence type="ECO:0000256" key="1">
    <source>
        <dbReference type="ARBA" id="ARBA00004141"/>
    </source>
</evidence>
<evidence type="ECO:0000256" key="2">
    <source>
        <dbReference type="ARBA" id="ARBA00006375"/>
    </source>
</evidence>
<feature type="compositionally biased region" description="Basic residues" evidence="10">
    <location>
        <begin position="21"/>
        <end position="31"/>
    </location>
</feature>
<dbReference type="Gene3D" id="1.50.40.10">
    <property type="entry name" value="Mitochondrial carrier domain"/>
    <property type="match status" value="1"/>
</dbReference>
<dbReference type="STRING" id="139723.A0A182MBW6"/>
<dbReference type="AlphaFoldDB" id="A0A182MBW6"/>
<dbReference type="InterPro" id="IPR018108">
    <property type="entry name" value="MCP_transmembrane"/>
</dbReference>